<evidence type="ECO:0000259" key="1">
    <source>
        <dbReference type="Pfam" id="PF00903"/>
    </source>
</evidence>
<dbReference type="Proteomes" id="UP000535890">
    <property type="component" value="Unassembled WGS sequence"/>
</dbReference>
<dbReference type="Gene3D" id="3.10.180.10">
    <property type="entry name" value="2,3-Dihydroxybiphenyl 1,2-Dioxygenase, domain 1"/>
    <property type="match status" value="1"/>
</dbReference>
<dbReference type="InterPro" id="IPR029068">
    <property type="entry name" value="Glyas_Bleomycin-R_OHBP_Dase"/>
</dbReference>
<name>A0A7Y9J3R2_9PSEU</name>
<dbReference type="EMBL" id="JACCBN010000001">
    <property type="protein sequence ID" value="NYD34313.1"/>
    <property type="molecule type" value="Genomic_DNA"/>
</dbReference>
<organism evidence="2 3">
    <name type="scientific">Actinomycetospora corticicola</name>
    <dbReference type="NCBI Taxonomy" id="663602"/>
    <lineage>
        <taxon>Bacteria</taxon>
        <taxon>Bacillati</taxon>
        <taxon>Actinomycetota</taxon>
        <taxon>Actinomycetes</taxon>
        <taxon>Pseudonocardiales</taxon>
        <taxon>Pseudonocardiaceae</taxon>
        <taxon>Actinomycetospora</taxon>
    </lineage>
</organism>
<reference evidence="2 3" key="1">
    <citation type="submission" date="2020-07" db="EMBL/GenBank/DDBJ databases">
        <title>Sequencing the genomes of 1000 actinobacteria strains.</title>
        <authorList>
            <person name="Klenk H.-P."/>
        </authorList>
    </citation>
    <scope>NUCLEOTIDE SEQUENCE [LARGE SCALE GENOMIC DNA]</scope>
    <source>
        <strain evidence="2 3">DSM 45772</strain>
    </source>
</reference>
<evidence type="ECO:0000313" key="3">
    <source>
        <dbReference type="Proteomes" id="UP000535890"/>
    </source>
</evidence>
<dbReference type="GO" id="GO:0051213">
    <property type="term" value="F:dioxygenase activity"/>
    <property type="evidence" value="ECO:0007669"/>
    <property type="project" value="UniProtKB-KW"/>
</dbReference>
<dbReference type="RefSeq" id="WP_179792271.1">
    <property type="nucleotide sequence ID" value="NZ_BAABHP010000030.1"/>
</dbReference>
<dbReference type="Pfam" id="PF00903">
    <property type="entry name" value="Glyoxalase"/>
    <property type="match status" value="1"/>
</dbReference>
<keyword evidence="2" id="KW-0223">Dioxygenase</keyword>
<accession>A0A7Y9J3R2</accession>
<proteinExistence type="predicted"/>
<dbReference type="AlphaFoldDB" id="A0A7Y9J3R2"/>
<dbReference type="InterPro" id="IPR004360">
    <property type="entry name" value="Glyas_Fos-R_dOase_dom"/>
</dbReference>
<comment type="caution">
    <text evidence="2">The sequence shown here is derived from an EMBL/GenBank/DDBJ whole genome shotgun (WGS) entry which is preliminary data.</text>
</comment>
<dbReference type="GO" id="GO:0016829">
    <property type="term" value="F:lyase activity"/>
    <property type="evidence" value="ECO:0007669"/>
    <property type="project" value="UniProtKB-KW"/>
</dbReference>
<keyword evidence="2" id="KW-0560">Oxidoreductase</keyword>
<keyword evidence="2" id="KW-0456">Lyase</keyword>
<dbReference type="SUPFAM" id="SSF54593">
    <property type="entry name" value="Glyoxalase/Bleomycin resistance protein/Dihydroxybiphenyl dioxygenase"/>
    <property type="match status" value="1"/>
</dbReference>
<evidence type="ECO:0000313" key="2">
    <source>
        <dbReference type="EMBL" id="NYD34313.1"/>
    </source>
</evidence>
<sequence>MPPALFAGFRVSDLEAAVDWFSRLLGADPVMRPNDDEAVWEIAEDRFVYVERSPGRAGHSHATVFLDDLDGFLTTAGFAPAATETYDTGVRKVIFRDPDGNEFGVGGGPPPS</sequence>
<protein>
    <submittedName>
        <fullName evidence="2">Catechol 2,3-dioxygenase-like lactoylglutathione lyase family enzyme</fullName>
    </submittedName>
</protein>
<keyword evidence="3" id="KW-1185">Reference proteome</keyword>
<gene>
    <name evidence="2" type="ORF">BJ983_000415</name>
</gene>
<dbReference type="CDD" id="cd06587">
    <property type="entry name" value="VOC"/>
    <property type="match status" value="1"/>
</dbReference>
<feature type="domain" description="Glyoxalase/fosfomycin resistance/dioxygenase" evidence="1">
    <location>
        <begin position="9"/>
        <end position="103"/>
    </location>
</feature>